<gene>
    <name evidence="2" type="primary">fimL</name>
    <name evidence="2" type="ORF">Achr_22540</name>
</gene>
<evidence type="ECO:0000313" key="3">
    <source>
        <dbReference type="Proteomes" id="UP000068210"/>
    </source>
</evidence>
<dbReference type="Pfam" id="PF26379">
    <property type="entry name" value="FimL_2nd"/>
    <property type="match status" value="1"/>
</dbReference>
<dbReference type="EMBL" id="CP010415">
    <property type="protein sequence ID" value="AJE21703.1"/>
    <property type="molecule type" value="Genomic_DNA"/>
</dbReference>
<dbReference type="AlphaFoldDB" id="A0A0C4WIA5"/>
<dbReference type="RefSeq" id="WP_039804397.1">
    <property type="nucleotide sequence ID" value="NZ_CP010415.1"/>
</dbReference>
<evidence type="ECO:0000313" key="2">
    <source>
        <dbReference type="EMBL" id="AJE21703.1"/>
    </source>
</evidence>
<dbReference type="STRING" id="1328314.Achr_22540"/>
<dbReference type="HOGENOM" id="CLU_017911_1_0_6"/>
<dbReference type="KEGG" id="acx:Achr_22540"/>
<name>A0A0C4WIA5_9GAMM</name>
<keyword evidence="3" id="KW-1185">Reference proteome</keyword>
<organism evidence="2 3">
    <name type="scientific">Azotobacter chroococcum NCIMB 8003</name>
    <dbReference type="NCBI Taxonomy" id="1328314"/>
    <lineage>
        <taxon>Bacteria</taxon>
        <taxon>Pseudomonadati</taxon>
        <taxon>Pseudomonadota</taxon>
        <taxon>Gammaproteobacteria</taxon>
        <taxon>Pseudomonadales</taxon>
        <taxon>Pseudomonadaceae</taxon>
        <taxon>Azotobacter</taxon>
    </lineage>
</organism>
<sequence length="548" mass="60343">MVNAMSLTLVRDELFATIEEAEQRLEQFIVERHNSSLLQQVVVNLQQVRGILSLIELAGAELLVLEVLQQTMDIPVGVGQNQDGQLAALSNALHILRRYLENVDVCHQDLPELLLPAVNELRQAAGSAPLPESQFFSIHLDMGRPVCNSRKGQEIQADEVARLRHMYQIGLLGFIREQGVSASIGLMVRAMSRLDRIFAGQPQGHFFWVCAAALEAQLDGRLSARKSRKYLFARVERELKQSLACSNYEAPQSMLRELLYLVALTESCGPRVKELREVFGLQALPFTDRFLEKEYLRLASPGRAVMRSLSSAIREELAGIKDAIDFIARGCGHEEHLSGLQISLRRLSKTLTMVGLISAGNLLQGLLPTLAGQPLKQPLDSLFLARLAEALLHVEGVVAGLESGERSLQPEQEADCFARHQLTEARIVVLDEAKASLALAKRAIVAYLESQGERIHLANVPISLDAVRGGLWFLGLERAASLIGACAEYIQFRMLDSQQIPAEPMLETLADALTSLEYYLEGGAPDAQLHILDLASDTLCALTKPALA</sequence>
<accession>A0A0C4WIA5</accession>
<proteinExistence type="predicted"/>
<feature type="domain" description="Scaffold protein FimL second" evidence="1">
    <location>
        <begin position="156"/>
        <end position="289"/>
    </location>
</feature>
<dbReference type="InterPro" id="IPR058661">
    <property type="entry name" value="FimL_2nd"/>
</dbReference>
<reference evidence="2 3" key="1">
    <citation type="journal article" date="2015" name="PLoS ONE">
        <title>Azotobacter Genomes: The Genome of Azotobacter chroococcum NCIMB 8003 (ATCC 4412).</title>
        <authorList>
            <person name="Robson R.L."/>
            <person name="Jones R."/>
            <person name="Robson R.M."/>
            <person name="Schwartz A."/>
            <person name="Richardson T.H."/>
        </authorList>
    </citation>
    <scope>NUCLEOTIDE SEQUENCE [LARGE SCALE GENOMIC DNA]</scope>
    <source>
        <strain evidence="2 3">NCIMB 8003</strain>
    </source>
</reference>
<dbReference type="Proteomes" id="UP000068210">
    <property type="component" value="Chromosome"/>
</dbReference>
<evidence type="ECO:0000259" key="1">
    <source>
        <dbReference type="Pfam" id="PF26379"/>
    </source>
</evidence>
<protein>
    <submittedName>
        <fullName evidence="2">PilL protein</fullName>
    </submittedName>
</protein>